<gene>
    <name evidence="7" type="ORF">HNQ59_000944</name>
</gene>
<dbReference type="RefSeq" id="WP_184035837.1">
    <property type="nucleotide sequence ID" value="NZ_JACHHY010000004.1"/>
</dbReference>
<dbReference type="Pfam" id="PF00892">
    <property type="entry name" value="EamA"/>
    <property type="match status" value="2"/>
</dbReference>
<feature type="transmembrane region" description="Helical" evidence="5">
    <location>
        <begin position="238"/>
        <end position="258"/>
    </location>
</feature>
<comment type="subcellular location">
    <subcellularLocation>
        <location evidence="1">Membrane</location>
        <topology evidence="1">Multi-pass membrane protein</topology>
    </subcellularLocation>
</comment>
<accession>A0A840MJK0</accession>
<proteinExistence type="predicted"/>
<dbReference type="Proteomes" id="UP000575898">
    <property type="component" value="Unassembled WGS sequence"/>
</dbReference>
<keyword evidence="8" id="KW-1185">Reference proteome</keyword>
<dbReference type="AlphaFoldDB" id="A0A840MJK0"/>
<feature type="transmembrane region" description="Helical" evidence="5">
    <location>
        <begin position="90"/>
        <end position="111"/>
    </location>
</feature>
<dbReference type="PANTHER" id="PTHR32322:SF14">
    <property type="entry name" value="PROTEIN PAGO"/>
    <property type="match status" value="1"/>
</dbReference>
<evidence type="ECO:0000256" key="3">
    <source>
        <dbReference type="ARBA" id="ARBA00022989"/>
    </source>
</evidence>
<organism evidence="7 8">
    <name type="scientific">Chitinivorax tropicus</name>
    <dbReference type="NCBI Taxonomy" id="714531"/>
    <lineage>
        <taxon>Bacteria</taxon>
        <taxon>Pseudomonadati</taxon>
        <taxon>Pseudomonadota</taxon>
        <taxon>Betaproteobacteria</taxon>
        <taxon>Chitinivorax</taxon>
    </lineage>
</organism>
<protein>
    <submittedName>
        <fullName evidence="7">Drug/metabolite transporter (DMT)-like permease</fullName>
    </submittedName>
</protein>
<feature type="domain" description="EamA" evidence="6">
    <location>
        <begin position="8"/>
        <end position="133"/>
    </location>
</feature>
<dbReference type="EMBL" id="JACHHY010000004">
    <property type="protein sequence ID" value="MBB5017675.1"/>
    <property type="molecule type" value="Genomic_DNA"/>
</dbReference>
<feature type="transmembrane region" description="Helical" evidence="5">
    <location>
        <begin position="120"/>
        <end position="138"/>
    </location>
</feature>
<evidence type="ECO:0000313" key="7">
    <source>
        <dbReference type="EMBL" id="MBB5017675.1"/>
    </source>
</evidence>
<dbReference type="InterPro" id="IPR037185">
    <property type="entry name" value="EmrE-like"/>
</dbReference>
<dbReference type="PANTHER" id="PTHR32322">
    <property type="entry name" value="INNER MEMBRANE TRANSPORTER"/>
    <property type="match status" value="1"/>
</dbReference>
<feature type="transmembrane region" description="Helical" evidence="5">
    <location>
        <begin position="63"/>
        <end position="84"/>
    </location>
</feature>
<keyword evidence="3 5" id="KW-1133">Transmembrane helix</keyword>
<evidence type="ECO:0000256" key="1">
    <source>
        <dbReference type="ARBA" id="ARBA00004141"/>
    </source>
</evidence>
<evidence type="ECO:0000259" key="6">
    <source>
        <dbReference type="Pfam" id="PF00892"/>
    </source>
</evidence>
<feature type="transmembrane region" description="Helical" evidence="5">
    <location>
        <begin position="30"/>
        <end position="51"/>
    </location>
</feature>
<evidence type="ECO:0000256" key="2">
    <source>
        <dbReference type="ARBA" id="ARBA00022692"/>
    </source>
</evidence>
<dbReference type="SUPFAM" id="SSF103481">
    <property type="entry name" value="Multidrug resistance efflux transporter EmrE"/>
    <property type="match status" value="2"/>
</dbReference>
<reference evidence="7 8" key="1">
    <citation type="submission" date="2020-08" db="EMBL/GenBank/DDBJ databases">
        <title>Genomic Encyclopedia of Type Strains, Phase IV (KMG-IV): sequencing the most valuable type-strain genomes for metagenomic binning, comparative biology and taxonomic classification.</title>
        <authorList>
            <person name="Goeker M."/>
        </authorList>
    </citation>
    <scope>NUCLEOTIDE SEQUENCE [LARGE SCALE GENOMIC DNA]</scope>
    <source>
        <strain evidence="7 8">DSM 27165</strain>
    </source>
</reference>
<dbReference type="InterPro" id="IPR000620">
    <property type="entry name" value="EamA_dom"/>
</dbReference>
<comment type="caution">
    <text evidence="7">The sequence shown here is derived from an EMBL/GenBank/DDBJ whole genome shotgun (WGS) entry which is preliminary data.</text>
</comment>
<evidence type="ECO:0000313" key="8">
    <source>
        <dbReference type="Proteomes" id="UP000575898"/>
    </source>
</evidence>
<feature type="transmembrane region" description="Helical" evidence="5">
    <location>
        <begin position="177"/>
        <end position="196"/>
    </location>
</feature>
<feature type="transmembrane region" description="Helical" evidence="5">
    <location>
        <begin position="208"/>
        <end position="231"/>
    </location>
</feature>
<name>A0A840MJK0_9PROT</name>
<keyword evidence="4 5" id="KW-0472">Membrane</keyword>
<feature type="domain" description="EamA" evidence="6">
    <location>
        <begin position="147"/>
        <end position="277"/>
    </location>
</feature>
<sequence length="294" mass="31895">MSVGSAYLAIVFIWSTTALGIRWSVEEHGFLFGVASRMTVALVLIWAVCWFKQTAVRFDRQSVETYAVAGLTQFLSMMLTYWGAQFIPSGLIAVLYGTGPIWTGLFASWWLSERFTRRKLIGLFMGLAGLSVIHHASILQGGTAWYAVVAVLVGAVVQALATVWVKRIGAELDPFSITAGSLTLGVPLYVIAWWSFGQAWPDHLTTRTALAIAYMAVVASVIGFSLFFYLLKHMQAGKVALIQLITPVTAMLLGQVLNGEPADPVVWAGTALIILGLGVHQYASLRGGLGRILN</sequence>
<evidence type="ECO:0000256" key="5">
    <source>
        <dbReference type="SAM" id="Phobius"/>
    </source>
</evidence>
<feature type="transmembrane region" description="Helical" evidence="5">
    <location>
        <begin position="144"/>
        <end position="165"/>
    </location>
</feature>
<feature type="transmembrane region" description="Helical" evidence="5">
    <location>
        <begin position="264"/>
        <end position="283"/>
    </location>
</feature>
<dbReference type="GO" id="GO:0016020">
    <property type="term" value="C:membrane"/>
    <property type="evidence" value="ECO:0007669"/>
    <property type="project" value="UniProtKB-SubCell"/>
</dbReference>
<dbReference type="InterPro" id="IPR050638">
    <property type="entry name" value="AA-Vitamin_Transporters"/>
</dbReference>
<keyword evidence="2 5" id="KW-0812">Transmembrane</keyword>
<evidence type="ECO:0000256" key="4">
    <source>
        <dbReference type="ARBA" id="ARBA00023136"/>
    </source>
</evidence>